<dbReference type="GO" id="GO:0005773">
    <property type="term" value="C:vacuole"/>
    <property type="evidence" value="ECO:0007669"/>
    <property type="project" value="TreeGrafter"/>
</dbReference>
<proteinExistence type="inferred from homology"/>
<dbReference type="InterPro" id="IPR017946">
    <property type="entry name" value="PLC-like_Pdiesterase_TIM-brl"/>
</dbReference>
<evidence type="ECO:0000256" key="1">
    <source>
        <dbReference type="ARBA" id="ARBA00007277"/>
    </source>
</evidence>
<dbReference type="GO" id="GO:0008889">
    <property type="term" value="F:glycerophosphodiester phosphodiesterase activity"/>
    <property type="evidence" value="ECO:0007669"/>
    <property type="project" value="UniProtKB-EC"/>
</dbReference>
<comment type="similarity">
    <text evidence="1">Belongs to the glycerophosphoryl diester phosphodiesterase family.</text>
</comment>
<reference evidence="7" key="1">
    <citation type="submission" date="2016-06" db="EMBL/GenBank/DDBJ databases">
        <title>Parallel loss of symbiosis genes in relatives of nitrogen-fixing non-legume Parasponia.</title>
        <authorList>
            <person name="Van Velzen R."/>
            <person name="Holmer R."/>
            <person name="Bu F."/>
            <person name="Rutten L."/>
            <person name="Van Zeijl A."/>
            <person name="Liu W."/>
            <person name="Santuari L."/>
            <person name="Cao Q."/>
            <person name="Sharma T."/>
            <person name="Shen D."/>
            <person name="Roswanjaya Y."/>
            <person name="Wardhani T."/>
            <person name="Kalhor M.S."/>
            <person name="Jansen J."/>
            <person name="Van den Hoogen J."/>
            <person name="Gungor B."/>
            <person name="Hartog M."/>
            <person name="Hontelez J."/>
            <person name="Verver J."/>
            <person name="Yang W.-C."/>
            <person name="Schijlen E."/>
            <person name="Repin R."/>
            <person name="Schilthuizen M."/>
            <person name="Schranz E."/>
            <person name="Heidstra R."/>
            <person name="Miyata K."/>
            <person name="Fedorova E."/>
            <person name="Kohlen W."/>
            <person name="Bisseling T."/>
            <person name="Smit S."/>
            <person name="Geurts R."/>
        </authorList>
    </citation>
    <scope>NUCLEOTIDE SEQUENCE [LARGE SCALE GENOMIC DNA]</scope>
    <source>
        <strain evidence="7">cv. WU1-14</strain>
    </source>
</reference>
<evidence type="ECO:0000313" key="7">
    <source>
        <dbReference type="Proteomes" id="UP000237105"/>
    </source>
</evidence>
<organism evidence="6 7">
    <name type="scientific">Parasponia andersonii</name>
    <name type="common">Sponia andersonii</name>
    <dbReference type="NCBI Taxonomy" id="3476"/>
    <lineage>
        <taxon>Eukaryota</taxon>
        <taxon>Viridiplantae</taxon>
        <taxon>Streptophyta</taxon>
        <taxon>Embryophyta</taxon>
        <taxon>Tracheophyta</taxon>
        <taxon>Spermatophyta</taxon>
        <taxon>Magnoliopsida</taxon>
        <taxon>eudicotyledons</taxon>
        <taxon>Gunneridae</taxon>
        <taxon>Pentapetalae</taxon>
        <taxon>rosids</taxon>
        <taxon>fabids</taxon>
        <taxon>Rosales</taxon>
        <taxon>Cannabaceae</taxon>
        <taxon>Parasponia</taxon>
    </lineage>
</organism>
<dbReference type="PANTHER" id="PTHR43620">
    <property type="entry name" value="GLYCEROPHOSPHORYL DIESTER PHOSPHODIESTERASE"/>
    <property type="match status" value="1"/>
</dbReference>
<evidence type="ECO:0000256" key="2">
    <source>
        <dbReference type="ARBA" id="ARBA00012247"/>
    </source>
</evidence>
<name>A0A2P5DB82_PARAD</name>
<comment type="catalytic activity">
    <reaction evidence="5">
        <text>a sn-glycero-3-phosphodiester + H2O = an alcohol + sn-glycerol 3-phosphate + H(+)</text>
        <dbReference type="Rhea" id="RHEA:12969"/>
        <dbReference type="ChEBI" id="CHEBI:15377"/>
        <dbReference type="ChEBI" id="CHEBI:15378"/>
        <dbReference type="ChEBI" id="CHEBI:30879"/>
        <dbReference type="ChEBI" id="CHEBI:57597"/>
        <dbReference type="ChEBI" id="CHEBI:83408"/>
        <dbReference type="EC" id="3.1.4.46"/>
    </reaction>
</comment>
<dbReference type="Proteomes" id="UP000237105">
    <property type="component" value="Unassembled WGS sequence"/>
</dbReference>
<dbReference type="GO" id="GO:0006071">
    <property type="term" value="P:glycerol metabolic process"/>
    <property type="evidence" value="ECO:0007669"/>
    <property type="project" value="UniProtKB-KW"/>
</dbReference>
<sequence>MIQPILHNTSILQIVKELIKFKGSMLLAFSLKILRDIHLCAVDFTLEELKSLRVKQRYPFRDQQYNGKFSIITFEEFIHIALDAPRVVGIYPEIKDPVFINQHASISLEQFYDLFIQPLLYLYS</sequence>
<dbReference type="Gene3D" id="3.20.20.190">
    <property type="entry name" value="Phosphatidylinositol (PI) phosphodiesterase"/>
    <property type="match status" value="1"/>
</dbReference>
<evidence type="ECO:0000313" key="6">
    <source>
        <dbReference type="EMBL" id="PON70543.1"/>
    </source>
</evidence>
<dbReference type="AlphaFoldDB" id="A0A2P5DB82"/>
<gene>
    <name evidence="6" type="ORF">PanWU01x14_079170</name>
</gene>
<dbReference type="SUPFAM" id="SSF51695">
    <property type="entry name" value="PLC-like phosphodiesterases"/>
    <property type="match status" value="1"/>
</dbReference>
<evidence type="ECO:0000256" key="3">
    <source>
        <dbReference type="ARBA" id="ARBA00022798"/>
    </source>
</evidence>
<dbReference type="STRING" id="3476.A0A2P5DB82"/>
<keyword evidence="3" id="KW-0319">Glycerol metabolism</keyword>
<dbReference type="EC" id="3.1.4.46" evidence="2"/>
<dbReference type="GO" id="GO:0006629">
    <property type="term" value="P:lipid metabolic process"/>
    <property type="evidence" value="ECO:0007669"/>
    <property type="project" value="InterPro"/>
</dbReference>
<comment type="caution">
    <text evidence="6">The sequence shown here is derived from an EMBL/GenBank/DDBJ whole genome shotgun (WGS) entry which is preliminary data.</text>
</comment>
<dbReference type="EMBL" id="JXTB01000049">
    <property type="protein sequence ID" value="PON70543.1"/>
    <property type="molecule type" value="Genomic_DNA"/>
</dbReference>
<protein>
    <recommendedName>
        <fullName evidence="2">glycerophosphodiester phosphodiesterase</fullName>
        <ecNumber evidence="2">3.1.4.46</ecNumber>
    </recommendedName>
</protein>
<keyword evidence="4" id="KW-0378">Hydrolase</keyword>
<dbReference type="OrthoDB" id="538821at2759"/>
<evidence type="ECO:0000256" key="4">
    <source>
        <dbReference type="ARBA" id="ARBA00022801"/>
    </source>
</evidence>
<dbReference type="PANTHER" id="PTHR43620:SF7">
    <property type="entry name" value="GLYCEROPHOSPHODIESTER PHOSPHODIESTERASE GDPD5-RELATED"/>
    <property type="match status" value="1"/>
</dbReference>
<keyword evidence="7" id="KW-1185">Reference proteome</keyword>
<accession>A0A2P5DB82</accession>
<evidence type="ECO:0000256" key="5">
    <source>
        <dbReference type="ARBA" id="ARBA00047512"/>
    </source>
</evidence>